<dbReference type="PRINTS" id="PR00420">
    <property type="entry name" value="RNGMNOXGNASE"/>
</dbReference>
<evidence type="ECO:0000259" key="4">
    <source>
        <dbReference type="Pfam" id="PF01494"/>
    </source>
</evidence>
<dbReference type="EMBL" id="JAPWIJ010000014">
    <property type="protein sequence ID" value="MCZ4521746.1"/>
    <property type="molecule type" value="Genomic_DNA"/>
</dbReference>
<gene>
    <name evidence="5" type="ORF">O4220_24775</name>
</gene>
<dbReference type="Pfam" id="PF21274">
    <property type="entry name" value="Rng_hyd_C"/>
    <property type="match status" value="1"/>
</dbReference>
<dbReference type="Gene3D" id="3.50.50.60">
    <property type="entry name" value="FAD/NAD(P)-binding domain"/>
    <property type="match status" value="1"/>
</dbReference>
<dbReference type="PANTHER" id="PTHR43004">
    <property type="entry name" value="TRK SYSTEM POTASSIUM UPTAKE PROTEIN"/>
    <property type="match status" value="1"/>
</dbReference>
<reference evidence="5" key="1">
    <citation type="submission" date="2022-12" db="EMBL/GenBank/DDBJ databases">
        <authorList>
            <person name="Krivoruchko A.V."/>
            <person name="Elkin A."/>
        </authorList>
    </citation>
    <scope>NUCLEOTIDE SEQUENCE</scope>
    <source>
        <strain evidence="5">IEGM 1391</strain>
    </source>
</reference>
<evidence type="ECO:0000313" key="6">
    <source>
        <dbReference type="Proteomes" id="UP001081071"/>
    </source>
</evidence>
<comment type="caution">
    <text evidence="5">The sequence shown here is derived from an EMBL/GenBank/DDBJ whole genome shotgun (WGS) entry which is preliminary data.</text>
</comment>
<sequence>MTNSIDTDVIIAGAGPVGLTLAHELGSRGVRSQILDPRLDAGLMSPRCKQMNPRSMEVFRRLGLDTDIRANARLPFGWSDSAAFCTSLLGHPLERFDGVFALSDIQRTELAAPALWCGQNRLEEALRSGLPPRADVTTRWGWKVTDFDQDTSGVHVDAVDELQNAHTITGRYLVAADGGRSMIRRSLGIALQGRSHELTNLQVIFRAPGLGDRQRNGRAVQYWVVNQSVNGLMGTLDTEDTWWAIIIDAPQDPTTEWIEHALHTMIGANYPVDIVSRDPWTARMLVADRYRDGNIFLAGDAAHLNPPWGGFGANTGIGDAADLGWKIAAALQNWGGAKLLDSYESERRPMAVRAIAEAEQNMQVLTGELSRPELEQSTAAGDAARAQVAAAIRKHKTAEMYTLGFVLGATYRDSPLIVADDGPAPQSTTSTYRPSGSPGSRLPHLWLGPEQSLYDDLGPGFTLIEIAAAPASSAWEQSAVKRAVPFTRLRLNRPDLRETYGARYLLVRPDQYIAWRSDTDPSEPGAILDYARGE</sequence>
<keyword evidence="5" id="KW-0560">Oxidoreductase</keyword>
<evidence type="ECO:0000313" key="5">
    <source>
        <dbReference type="EMBL" id="MCZ4521746.1"/>
    </source>
</evidence>
<accession>A0ABT4MPW2</accession>
<dbReference type="Gene3D" id="3.30.9.10">
    <property type="entry name" value="D-Amino Acid Oxidase, subunit A, domain 2"/>
    <property type="match status" value="1"/>
</dbReference>
<dbReference type="Pfam" id="PF01494">
    <property type="entry name" value="FAD_binding_3"/>
    <property type="match status" value="1"/>
</dbReference>
<organism evidence="5 6">
    <name type="scientific">Rhodococcus ruber</name>
    <dbReference type="NCBI Taxonomy" id="1830"/>
    <lineage>
        <taxon>Bacteria</taxon>
        <taxon>Bacillati</taxon>
        <taxon>Actinomycetota</taxon>
        <taxon>Actinomycetes</taxon>
        <taxon>Mycobacteriales</taxon>
        <taxon>Nocardiaceae</taxon>
        <taxon>Rhodococcus</taxon>
    </lineage>
</organism>
<comment type="cofactor">
    <cofactor evidence="1">
        <name>FAD</name>
        <dbReference type="ChEBI" id="CHEBI:57692"/>
    </cofactor>
</comment>
<dbReference type="InterPro" id="IPR036188">
    <property type="entry name" value="FAD/NAD-bd_sf"/>
</dbReference>
<dbReference type="InterPro" id="IPR002938">
    <property type="entry name" value="FAD-bd"/>
</dbReference>
<dbReference type="NCBIfam" id="NF004780">
    <property type="entry name" value="PRK06126.1"/>
    <property type="match status" value="1"/>
</dbReference>
<protein>
    <submittedName>
        <fullName evidence="5">FAD-dependent monooxygenase</fullName>
    </submittedName>
</protein>
<keyword evidence="6" id="KW-1185">Reference proteome</keyword>
<proteinExistence type="predicted"/>
<feature type="domain" description="FAD-binding" evidence="4">
    <location>
        <begin position="6"/>
        <end position="356"/>
    </location>
</feature>
<evidence type="ECO:0000256" key="1">
    <source>
        <dbReference type="ARBA" id="ARBA00001974"/>
    </source>
</evidence>
<keyword evidence="5" id="KW-0503">Monooxygenase</keyword>
<dbReference type="GO" id="GO:0004497">
    <property type="term" value="F:monooxygenase activity"/>
    <property type="evidence" value="ECO:0007669"/>
    <property type="project" value="UniProtKB-KW"/>
</dbReference>
<evidence type="ECO:0000256" key="3">
    <source>
        <dbReference type="ARBA" id="ARBA00022827"/>
    </source>
</evidence>
<dbReference type="RefSeq" id="WP_269608209.1">
    <property type="nucleotide sequence ID" value="NZ_JAPWIJ010000014.1"/>
</dbReference>
<name>A0ABT4MPW2_9NOCA</name>
<dbReference type="SUPFAM" id="SSF51905">
    <property type="entry name" value="FAD/NAD(P)-binding domain"/>
    <property type="match status" value="1"/>
</dbReference>
<keyword evidence="3" id="KW-0274">FAD</keyword>
<dbReference type="Gene3D" id="3.40.30.120">
    <property type="match status" value="1"/>
</dbReference>
<evidence type="ECO:0000256" key="2">
    <source>
        <dbReference type="ARBA" id="ARBA00022630"/>
    </source>
</evidence>
<dbReference type="PANTHER" id="PTHR43004:SF19">
    <property type="entry name" value="BINDING MONOOXYGENASE, PUTATIVE (JCVI)-RELATED"/>
    <property type="match status" value="1"/>
</dbReference>
<keyword evidence="2" id="KW-0285">Flavoprotein</keyword>
<dbReference type="Proteomes" id="UP001081071">
    <property type="component" value="Unassembled WGS sequence"/>
</dbReference>
<dbReference type="InterPro" id="IPR050641">
    <property type="entry name" value="RIFMO-like"/>
</dbReference>